<keyword evidence="7" id="KW-1185">Reference proteome</keyword>
<dbReference type="RefSeq" id="WP_233699062.1">
    <property type="nucleotide sequence ID" value="NZ_JAJNBZ010000039.1"/>
</dbReference>
<dbReference type="Pfam" id="PF04794">
    <property type="entry name" value="YdjC"/>
    <property type="match status" value="1"/>
</dbReference>
<organism evidence="6 7">
    <name type="scientific">Paenibacillus profundus</name>
    <dbReference type="NCBI Taxonomy" id="1173085"/>
    <lineage>
        <taxon>Bacteria</taxon>
        <taxon>Bacillati</taxon>
        <taxon>Bacillota</taxon>
        <taxon>Bacilli</taxon>
        <taxon>Bacillales</taxon>
        <taxon>Paenibacillaceae</taxon>
        <taxon>Paenibacillus</taxon>
    </lineage>
</organism>
<evidence type="ECO:0000256" key="1">
    <source>
        <dbReference type="ARBA" id="ARBA00001946"/>
    </source>
</evidence>
<dbReference type="Gene3D" id="3.20.20.370">
    <property type="entry name" value="Glycoside hydrolase/deacetylase"/>
    <property type="match status" value="1"/>
</dbReference>
<gene>
    <name evidence="6" type="ORF">LQV63_27645</name>
</gene>
<dbReference type="SUPFAM" id="SSF88713">
    <property type="entry name" value="Glycoside hydrolase/deacetylase"/>
    <property type="match status" value="1"/>
</dbReference>
<comment type="cofactor">
    <cofactor evidence="1">
        <name>Mg(2+)</name>
        <dbReference type="ChEBI" id="CHEBI:18420"/>
    </cofactor>
</comment>
<comment type="caution">
    <text evidence="6">The sequence shown here is derived from an EMBL/GenBank/DDBJ whole genome shotgun (WGS) entry which is preliminary data.</text>
</comment>
<proteinExistence type="predicted"/>
<dbReference type="InterPro" id="IPR011330">
    <property type="entry name" value="Glyco_hydro/deAcase_b/a-brl"/>
</dbReference>
<dbReference type="PANTHER" id="PTHR31609">
    <property type="entry name" value="YDJC DEACETYLASE FAMILY MEMBER"/>
    <property type="match status" value="1"/>
</dbReference>
<evidence type="ECO:0000313" key="6">
    <source>
        <dbReference type="EMBL" id="MCE5173042.1"/>
    </source>
</evidence>
<sequence>MNVLSALGYQATDRLLIVNADDFGMCHATNEAIKQLLDEGAVSSATVMMPCGWAQDAAVWSAAHPQADVGIHLTFTSEWEGFKWGPVNRRGDTSSLVTAEGYFPSDCLAFEQQADLEQVRAEIIAQLEMAYAIGMNPTHLDNHMGSLYGLATGRDFLDIVFDVCAEYGLPFRLPKSIEGMQLPPEMGPLALQRAEQAAAKGVVILDELLSLPYASQEGQSEEQMKAAMIALLRSLKPGLSEIIIHPSFITGELQAITPHWERRGMEFQLLLDPDMKQVIADEGIHLIRWADLRDVQQGMPPQRQ</sequence>
<dbReference type="Proteomes" id="UP001199916">
    <property type="component" value="Unassembled WGS sequence"/>
</dbReference>
<dbReference type="InterPro" id="IPR006879">
    <property type="entry name" value="YdjC-like"/>
</dbReference>
<reference evidence="6 7" key="1">
    <citation type="submission" date="2021-11" db="EMBL/GenBank/DDBJ databases">
        <title>Draft genome sequence of Paenibacillus profundus YoMME, a new Gram-positive bacteria with exoelectrogenic properties.</title>
        <authorList>
            <person name="Hubenova Y."/>
            <person name="Hubenova E."/>
            <person name="Manasiev Y."/>
            <person name="Peykov S."/>
            <person name="Mitov M."/>
        </authorList>
    </citation>
    <scope>NUCLEOTIDE SEQUENCE [LARGE SCALE GENOMIC DNA]</scope>
    <source>
        <strain evidence="6 7">YoMME</strain>
    </source>
</reference>
<dbReference type="EMBL" id="JAJNBZ010000039">
    <property type="protein sequence ID" value="MCE5173042.1"/>
    <property type="molecule type" value="Genomic_DNA"/>
</dbReference>
<evidence type="ECO:0000313" key="7">
    <source>
        <dbReference type="Proteomes" id="UP001199916"/>
    </source>
</evidence>
<protein>
    <submittedName>
        <fullName evidence="6">Polysaccharide deacetylase family protein</fullName>
    </submittedName>
</protein>
<dbReference type="PANTHER" id="PTHR31609:SF1">
    <property type="entry name" value="CARBOHYDRATE DEACETYLASE"/>
    <property type="match status" value="1"/>
</dbReference>
<keyword evidence="4" id="KW-0460">Magnesium</keyword>
<evidence type="ECO:0000256" key="2">
    <source>
        <dbReference type="ARBA" id="ARBA00022723"/>
    </source>
</evidence>
<name>A0ABS8YNB3_9BACL</name>
<evidence type="ECO:0000256" key="4">
    <source>
        <dbReference type="ARBA" id="ARBA00022842"/>
    </source>
</evidence>
<keyword evidence="3" id="KW-0378">Hydrolase</keyword>
<evidence type="ECO:0000256" key="3">
    <source>
        <dbReference type="ARBA" id="ARBA00022801"/>
    </source>
</evidence>
<keyword evidence="2" id="KW-0479">Metal-binding</keyword>
<dbReference type="CDD" id="cd10802">
    <property type="entry name" value="YdjC_TTHB029_like"/>
    <property type="match status" value="1"/>
</dbReference>
<evidence type="ECO:0000256" key="5">
    <source>
        <dbReference type="ARBA" id="ARBA00023277"/>
    </source>
</evidence>
<keyword evidence="5" id="KW-0119">Carbohydrate metabolism</keyword>
<accession>A0ABS8YNB3</accession>